<evidence type="ECO:0000256" key="1">
    <source>
        <dbReference type="ARBA" id="ARBA00022598"/>
    </source>
</evidence>
<dbReference type="InterPro" id="IPR011793">
    <property type="entry name" value="YbdK"/>
</dbReference>
<comment type="catalytic activity">
    <reaction evidence="4 5">
        <text>L-cysteine + L-glutamate + ATP = gamma-L-glutamyl-L-cysteine + ADP + phosphate + H(+)</text>
        <dbReference type="Rhea" id="RHEA:13285"/>
        <dbReference type="ChEBI" id="CHEBI:15378"/>
        <dbReference type="ChEBI" id="CHEBI:29985"/>
        <dbReference type="ChEBI" id="CHEBI:30616"/>
        <dbReference type="ChEBI" id="CHEBI:35235"/>
        <dbReference type="ChEBI" id="CHEBI:43474"/>
        <dbReference type="ChEBI" id="CHEBI:58173"/>
        <dbReference type="ChEBI" id="CHEBI:456216"/>
        <dbReference type="EC" id="6.3.2.2"/>
    </reaction>
</comment>
<keyword evidence="2 5" id="KW-0547">Nucleotide-binding</keyword>
<dbReference type="NCBIfam" id="NF010043">
    <property type="entry name" value="PRK13517.1-3"/>
    <property type="match status" value="1"/>
</dbReference>
<dbReference type="HAMAP" id="MF_01609">
    <property type="entry name" value="Glu_cys_ligase_2"/>
    <property type="match status" value="1"/>
</dbReference>
<keyword evidence="1 5" id="KW-0436">Ligase</keyword>
<gene>
    <name evidence="6" type="ORF">H9622_12795</name>
</gene>
<proteinExistence type="inferred from homology"/>
<protein>
    <recommendedName>
        <fullName evidence="5">Putative glutamate--cysteine ligase 2</fullName>
        <ecNumber evidence="5">6.3.2.2</ecNumber>
    </recommendedName>
    <alternativeName>
        <fullName evidence="5">Gamma-glutamylcysteine synthetase 2</fullName>
        <shortName evidence="5">GCS 2</shortName>
        <shortName evidence="5">Gamma-GCS 2</shortName>
    </alternativeName>
</protein>
<dbReference type="NCBIfam" id="NF010044">
    <property type="entry name" value="PRK13517.1-4"/>
    <property type="match status" value="1"/>
</dbReference>
<evidence type="ECO:0000256" key="4">
    <source>
        <dbReference type="ARBA" id="ARBA00048819"/>
    </source>
</evidence>
<dbReference type="SUPFAM" id="SSF55931">
    <property type="entry name" value="Glutamine synthetase/guanido kinase"/>
    <property type="match status" value="1"/>
</dbReference>
<dbReference type="Proteomes" id="UP000602532">
    <property type="component" value="Unassembled WGS sequence"/>
</dbReference>
<dbReference type="InterPro" id="IPR014746">
    <property type="entry name" value="Gln_synth/guanido_kin_cat_dom"/>
</dbReference>
<comment type="caution">
    <text evidence="6">The sequence shown here is derived from an EMBL/GenBank/DDBJ whole genome shotgun (WGS) entry which is preliminary data.</text>
</comment>
<name>A0ABR8X5T3_9MICO</name>
<evidence type="ECO:0000256" key="2">
    <source>
        <dbReference type="ARBA" id="ARBA00022741"/>
    </source>
</evidence>
<dbReference type="InterPro" id="IPR050141">
    <property type="entry name" value="GCL_type2/YbdK_subfam"/>
</dbReference>
<keyword evidence="3 5" id="KW-0067">ATP-binding</keyword>
<evidence type="ECO:0000313" key="7">
    <source>
        <dbReference type="Proteomes" id="UP000602532"/>
    </source>
</evidence>
<keyword evidence="7" id="KW-1185">Reference proteome</keyword>
<dbReference type="EC" id="6.3.2.2" evidence="5"/>
<dbReference type="PANTHER" id="PTHR36510">
    <property type="entry name" value="GLUTAMATE--CYSTEINE LIGASE 2-RELATED"/>
    <property type="match status" value="1"/>
</dbReference>
<evidence type="ECO:0000256" key="3">
    <source>
        <dbReference type="ARBA" id="ARBA00022840"/>
    </source>
</evidence>
<evidence type="ECO:0000313" key="6">
    <source>
        <dbReference type="EMBL" id="MBD8024462.1"/>
    </source>
</evidence>
<reference evidence="6 7" key="1">
    <citation type="submission" date="2020-08" db="EMBL/GenBank/DDBJ databases">
        <title>A Genomic Blueprint of the Chicken Gut Microbiome.</title>
        <authorList>
            <person name="Gilroy R."/>
            <person name="Ravi A."/>
            <person name="Getino M."/>
            <person name="Pursley I."/>
            <person name="Horton D.L."/>
            <person name="Alikhan N.-F."/>
            <person name="Baker D."/>
            <person name="Gharbi K."/>
            <person name="Hall N."/>
            <person name="Watson M."/>
            <person name="Adriaenssens E.M."/>
            <person name="Foster-Nyarko E."/>
            <person name="Jarju S."/>
            <person name="Secka A."/>
            <person name="Antonio M."/>
            <person name="Oren A."/>
            <person name="Chaudhuri R."/>
            <person name="La Ragione R.M."/>
            <person name="Hildebrand F."/>
            <person name="Pallen M.J."/>
        </authorList>
    </citation>
    <scope>NUCLEOTIDE SEQUENCE [LARGE SCALE GENOMIC DNA]</scope>
    <source>
        <strain evidence="6 7">Sa1CUA4</strain>
    </source>
</reference>
<dbReference type="InterPro" id="IPR006336">
    <property type="entry name" value="GCS2"/>
</dbReference>
<comment type="function">
    <text evidence="5">ATP-dependent carboxylate-amine ligase which exhibits weak glutamate--cysteine ligase activity.</text>
</comment>
<organism evidence="6 7">
    <name type="scientific">Microbacterium gallinarum</name>
    <dbReference type="NCBI Taxonomy" id="2762209"/>
    <lineage>
        <taxon>Bacteria</taxon>
        <taxon>Bacillati</taxon>
        <taxon>Actinomycetota</taxon>
        <taxon>Actinomycetes</taxon>
        <taxon>Micrococcales</taxon>
        <taxon>Microbacteriaceae</taxon>
        <taxon>Microbacterium</taxon>
    </lineage>
</organism>
<dbReference type="Gene3D" id="3.30.590.20">
    <property type="match status" value="1"/>
</dbReference>
<comment type="similarity">
    <text evidence="5">Belongs to the glutamate--cysteine ligase type 2 family. YbdK subfamily.</text>
</comment>
<dbReference type="PANTHER" id="PTHR36510:SF1">
    <property type="entry name" value="GLUTAMATE--CYSTEINE LIGASE 2-RELATED"/>
    <property type="match status" value="1"/>
</dbReference>
<dbReference type="RefSeq" id="WP_191766798.1">
    <property type="nucleotide sequence ID" value="NZ_JACSPM010000004.1"/>
</dbReference>
<dbReference type="Pfam" id="PF04107">
    <property type="entry name" value="GCS2"/>
    <property type="match status" value="1"/>
</dbReference>
<dbReference type="GO" id="GO:0004357">
    <property type="term" value="F:glutamate-cysteine ligase activity"/>
    <property type="evidence" value="ECO:0007669"/>
    <property type="project" value="UniProtKB-EC"/>
</dbReference>
<evidence type="ECO:0000256" key="5">
    <source>
        <dbReference type="HAMAP-Rule" id="MF_01609"/>
    </source>
</evidence>
<dbReference type="NCBIfam" id="NF010042">
    <property type="entry name" value="PRK13517.1-2"/>
    <property type="match status" value="1"/>
</dbReference>
<accession>A0ABR8X5T3</accession>
<dbReference type="EMBL" id="JACSPM010000004">
    <property type="protein sequence ID" value="MBD8024462.1"/>
    <property type="molecule type" value="Genomic_DNA"/>
</dbReference>
<dbReference type="NCBIfam" id="TIGR02050">
    <property type="entry name" value="gshA_cyan_rel"/>
    <property type="match status" value="1"/>
</dbReference>
<sequence>MTVPFATSARSSVGLEWELMLADGATGDLAPRAPDILRELEESTALERYTVTGELLTNTVEVTSGIGKTVAAAVDDIADAIAAVRTVSDPLDVELLCAGSHPFAQWFDQQVTDKTRYNKLIERTQWWGRNMMIWGIHVHVGVDDVAKVFPIINALTVYLPHLQALSASSPFWAGERTGYASNRSLVFQQLPTAGLPWPLDTWSQFEGYLDDLVGTGVMEDATEVRWDIRPAPRWGTIEVRACDGMSTLPELAALAAFIQVLVEHFSRELDEGRELLTLQPWFIRENKWRAARYGLDARVIVDRAGTQVPVTEHIRAKLDELADIAVELKCVRELSGIETILSQGASYARQLVVADAADGDLREVVQHLIREFRSGPTLREHLRNLGH</sequence>